<dbReference type="GO" id="GO:0046872">
    <property type="term" value="F:metal ion binding"/>
    <property type="evidence" value="ECO:0007669"/>
    <property type="project" value="UniProtKB-KW"/>
</dbReference>
<keyword evidence="6" id="KW-0812">Transmembrane</keyword>
<evidence type="ECO:0000259" key="7">
    <source>
        <dbReference type="PROSITE" id="PS51379"/>
    </source>
</evidence>
<dbReference type="InterPro" id="IPR009051">
    <property type="entry name" value="Helical_ferredxn"/>
</dbReference>
<feature type="transmembrane region" description="Helical" evidence="6">
    <location>
        <begin position="117"/>
        <end position="142"/>
    </location>
</feature>
<keyword evidence="4" id="KW-0408">Iron</keyword>
<dbReference type="SUPFAM" id="SSF103501">
    <property type="entry name" value="Respiratory nitrate reductase 1 gamma chain"/>
    <property type="match status" value="1"/>
</dbReference>
<dbReference type="InterPro" id="IPR051460">
    <property type="entry name" value="HdrC_iron-sulfur_subunit"/>
</dbReference>
<feature type="transmembrane region" description="Helical" evidence="6">
    <location>
        <begin position="250"/>
        <end position="274"/>
    </location>
</feature>
<feature type="transmembrane region" description="Helical" evidence="6">
    <location>
        <begin position="350"/>
        <end position="371"/>
    </location>
</feature>
<dbReference type="Gene3D" id="1.10.1060.10">
    <property type="entry name" value="Alpha-helical ferredoxin"/>
    <property type="match status" value="1"/>
</dbReference>
<keyword evidence="5" id="KW-0411">Iron-sulfur</keyword>
<dbReference type="PANTHER" id="PTHR43255">
    <property type="entry name" value="IRON-SULFUR-BINDING OXIDOREDUCTASE FADF-RELATED-RELATED"/>
    <property type="match status" value="1"/>
</dbReference>
<dbReference type="PATRIC" id="fig|1653476.3.peg.1364"/>
<dbReference type="AlphaFoldDB" id="A0A0U5AIE9"/>
<protein>
    <recommendedName>
        <fullName evidence="7">4Fe-4S ferredoxin-type domain-containing protein</fullName>
    </recommendedName>
</protein>
<dbReference type="PROSITE" id="PS00198">
    <property type="entry name" value="4FE4S_FER_1"/>
    <property type="match status" value="1"/>
</dbReference>
<dbReference type="STRING" id="1653476.THC_1315"/>
<dbReference type="Pfam" id="PF13183">
    <property type="entry name" value="Fer4_8"/>
    <property type="match status" value="1"/>
</dbReference>
<evidence type="ECO:0000256" key="3">
    <source>
        <dbReference type="ARBA" id="ARBA00023002"/>
    </source>
</evidence>
<accession>A0A0U5AIE9</accession>
<dbReference type="Gene3D" id="1.20.950.20">
    <property type="entry name" value="Transmembrane di-heme cytochromes, Chain C"/>
    <property type="match status" value="1"/>
</dbReference>
<gene>
    <name evidence="8" type="ORF">THC_1315</name>
</gene>
<evidence type="ECO:0000313" key="9">
    <source>
        <dbReference type="Proteomes" id="UP000068196"/>
    </source>
</evidence>
<dbReference type="EMBL" id="AP014945">
    <property type="protein sequence ID" value="BAU23683.1"/>
    <property type="molecule type" value="Genomic_DNA"/>
</dbReference>
<keyword evidence="6" id="KW-0472">Membrane</keyword>
<keyword evidence="3" id="KW-0560">Oxidoreductase</keyword>
<evidence type="ECO:0000256" key="5">
    <source>
        <dbReference type="ARBA" id="ARBA00023014"/>
    </source>
</evidence>
<dbReference type="Proteomes" id="UP000068196">
    <property type="component" value="Chromosome"/>
</dbReference>
<dbReference type="PROSITE" id="PS51379">
    <property type="entry name" value="4FE4S_FER_2"/>
    <property type="match status" value="1"/>
</dbReference>
<dbReference type="InterPro" id="IPR017896">
    <property type="entry name" value="4Fe4S_Fe-S-bd"/>
</dbReference>
<dbReference type="InterPro" id="IPR017900">
    <property type="entry name" value="4Fe4S_Fe_S_CS"/>
</dbReference>
<keyword evidence="1" id="KW-0004">4Fe-4S</keyword>
<keyword evidence="6" id="KW-1133">Transmembrane helix</keyword>
<dbReference type="KEGG" id="cthi:THC_1315"/>
<evidence type="ECO:0000313" key="8">
    <source>
        <dbReference type="EMBL" id="BAU23683.1"/>
    </source>
</evidence>
<reference evidence="9" key="2">
    <citation type="journal article" date="2016" name="Int. J. Syst. Evol. Microbiol.">
        <title>Caldimicrobium thiodismutans sp. nov., a sulfur-disproportionating bacterium isolated from a hot spring.</title>
        <authorList>
            <person name="Kojima H."/>
            <person name="Umezawa K."/>
            <person name="Fukui M."/>
        </authorList>
    </citation>
    <scope>NUCLEOTIDE SEQUENCE [LARGE SCALE GENOMIC DNA]</scope>
    <source>
        <strain evidence="9">TF1</strain>
    </source>
</reference>
<dbReference type="GO" id="GO:0016491">
    <property type="term" value="F:oxidoreductase activity"/>
    <property type="evidence" value="ECO:0007669"/>
    <property type="project" value="UniProtKB-KW"/>
</dbReference>
<dbReference type="InterPro" id="IPR036197">
    <property type="entry name" value="NarG-like_sf"/>
</dbReference>
<evidence type="ECO:0000256" key="1">
    <source>
        <dbReference type="ARBA" id="ARBA00022485"/>
    </source>
</evidence>
<feature type="transmembrane region" description="Helical" evidence="6">
    <location>
        <begin position="286"/>
        <end position="303"/>
    </location>
</feature>
<dbReference type="OrthoDB" id="9769677at2"/>
<feature type="transmembrane region" description="Helical" evidence="6">
    <location>
        <begin position="323"/>
        <end position="344"/>
    </location>
</feature>
<reference evidence="8 9" key="1">
    <citation type="journal article" date="2016" name="Int. J. Syst. Evol. Microbiol.">
        <title>Caldimicrobium thiodismutans sp. nov., a sulfur-disproportionating bacterium isolated from a hot spring, and emended description of the genus Caldimicrobium.</title>
        <authorList>
            <person name="Kojima H."/>
            <person name="Umezawa K."/>
            <person name="Fukui M."/>
        </authorList>
    </citation>
    <scope>NUCLEOTIDE SEQUENCE [LARGE SCALE GENOMIC DNA]</scope>
    <source>
        <strain evidence="8 9">TF1</strain>
    </source>
</reference>
<dbReference type="RefSeq" id="WP_068515062.1">
    <property type="nucleotide sequence ID" value="NZ_AP014945.1"/>
</dbReference>
<dbReference type="PANTHER" id="PTHR43255:SF1">
    <property type="entry name" value="IRON-SULFUR-BINDING OXIDOREDUCTASE FADF-RELATED"/>
    <property type="match status" value="1"/>
</dbReference>
<dbReference type="NCBIfam" id="NF038018">
    <property type="entry name" value="qmoC"/>
    <property type="match status" value="1"/>
</dbReference>
<dbReference type="GO" id="GO:0005886">
    <property type="term" value="C:plasma membrane"/>
    <property type="evidence" value="ECO:0007669"/>
    <property type="project" value="TreeGrafter"/>
</dbReference>
<name>A0A0U5AIE9_9BACT</name>
<proteinExistence type="predicted"/>
<feature type="domain" description="4Fe-4S ferredoxin-type" evidence="7">
    <location>
        <begin position="62"/>
        <end position="93"/>
    </location>
</feature>
<feature type="transmembrane region" description="Helical" evidence="6">
    <location>
        <begin position="170"/>
        <end position="192"/>
    </location>
</feature>
<organism evidence="8 9">
    <name type="scientific">Caldimicrobium thiodismutans</name>
    <dbReference type="NCBI Taxonomy" id="1653476"/>
    <lineage>
        <taxon>Bacteria</taxon>
        <taxon>Pseudomonadati</taxon>
        <taxon>Thermodesulfobacteriota</taxon>
        <taxon>Thermodesulfobacteria</taxon>
        <taxon>Thermodesulfobacteriales</taxon>
        <taxon>Thermodesulfobacteriaceae</taxon>
        <taxon>Caldimicrobium</taxon>
    </lineage>
</organism>
<keyword evidence="2" id="KW-0479">Metal-binding</keyword>
<evidence type="ECO:0000256" key="6">
    <source>
        <dbReference type="SAM" id="Phobius"/>
    </source>
</evidence>
<dbReference type="GO" id="GO:0051539">
    <property type="term" value="F:4 iron, 4 sulfur cluster binding"/>
    <property type="evidence" value="ECO:0007669"/>
    <property type="project" value="UniProtKB-KW"/>
</dbReference>
<keyword evidence="9" id="KW-1185">Reference proteome</keyword>
<evidence type="ECO:0000256" key="4">
    <source>
        <dbReference type="ARBA" id="ARBA00023004"/>
    </source>
</evidence>
<sequence>MSNAILKVDADLSAVKEIQGIGGDTVKRCYQCATCSSVCPLAPDEAPFPRKQMILAQWGFREKLLSDPNVWLCHQCGDCTKYCPRNARPGDVLASLRLLVTKELVPFKFMNTFYSNLWGLPILILIALAFILPVLFLTFGGVPDFSDPVSFPYNPELHYKIGFIDLPARVLMIDLIFLPLATFVVVLMANAVNKMWNTYLEYYKIPQAYRLGAVTIIKTYLGPALKEILAHSRFEKCDANSWRANPHKMLFYAFIILFITTGTVFILADILGMHTPWNPFTHPVKWLGNIGGILLLYGVISLISGRNRAVLENSLKTAYPDAFLLWLILFVGITGFGIEVVRMVPVFYNFSAFVYLAHLVCVFLLFLAIPYGKFSHLVFRTTAVVFDLYYKDTLKKQSS</sequence>
<evidence type="ECO:0000256" key="2">
    <source>
        <dbReference type="ARBA" id="ARBA00022723"/>
    </source>
</evidence>
<dbReference type="SUPFAM" id="SSF46548">
    <property type="entry name" value="alpha-helical ferredoxin"/>
    <property type="match status" value="1"/>
</dbReference>